<dbReference type="Proteomes" id="UP000462271">
    <property type="component" value="Unassembled WGS sequence"/>
</dbReference>
<dbReference type="EMBL" id="HG963476">
    <property type="protein sequence ID" value="CDN96687.1"/>
    <property type="molecule type" value="Genomic_DNA"/>
</dbReference>
<keyword evidence="2" id="KW-0614">Plasmid</keyword>
<evidence type="ECO:0000313" key="4">
    <source>
        <dbReference type="EMBL" id="HAJ5153135.1"/>
    </source>
</evidence>
<keyword evidence="1" id="KW-0472">Membrane</keyword>
<feature type="transmembrane region" description="Helical" evidence="1">
    <location>
        <begin position="30"/>
        <end position="54"/>
    </location>
</feature>
<dbReference type="AlphaFoldDB" id="A0A060RF84"/>
<geneLocation type="plasmid" evidence="2">
    <name>pIS04_68</name>
</geneLocation>
<evidence type="ECO:0000256" key="1">
    <source>
        <dbReference type="SAM" id="Phobius"/>
    </source>
</evidence>
<dbReference type="EMBL" id="MOKI01000060">
    <property type="protein sequence ID" value="OJR50590.1"/>
    <property type="molecule type" value="Genomic_DNA"/>
</dbReference>
<evidence type="ECO:0000313" key="6">
    <source>
        <dbReference type="EMBL" id="OJR50590.1"/>
    </source>
</evidence>
<dbReference type="PATRIC" id="fig|562.7966.peg.4254"/>
<evidence type="ECO:0000313" key="3">
    <source>
        <dbReference type="EMBL" id="EFB1700481.1"/>
    </source>
</evidence>
<protein>
    <submittedName>
        <fullName evidence="2">Uncharacterized protein</fullName>
    </submittedName>
</protein>
<evidence type="ECO:0000313" key="5">
    <source>
        <dbReference type="EMBL" id="MWK98713.1"/>
    </source>
</evidence>
<evidence type="ECO:0000313" key="7">
    <source>
        <dbReference type="Proteomes" id="UP000184277"/>
    </source>
</evidence>
<gene>
    <name evidence="6" type="ORF">BK383_24855</name>
    <name evidence="3" type="ORF">FJQ40_24455</name>
    <name evidence="5" type="ORF">GQM21_16205</name>
    <name evidence="4" type="ORF">HLZ50_24485</name>
</gene>
<dbReference type="RefSeq" id="WP_000129823.1">
    <property type="nucleotide sequence ID" value="NC_024960.1"/>
</dbReference>
<dbReference type="Proteomes" id="UP000840371">
    <property type="component" value="Unassembled WGS sequence"/>
</dbReference>
<accession>A0A060RF84</accession>
<dbReference type="Proteomes" id="UP000533284">
    <property type="component" value="Unassembled WGS sequence"/>
</dbReference>
<evidence type="ECO:0000313" key="9">
    <source>
        <dbReference type="Proteomes" id="UP000533284"/>
    </source>
</evidence>
<evidence type="ECO:0000313" key="2">
    <source>
        <dbReference type="EMBL" id="CDN96687.1"/>
    </source>
</evidence>
<dbReference type="EMBL" id="DABGKZ010000077">
    <property type="protein sequence ID" value="HAJ5153135.1"/>
    <property type="molecule type" value="Genomic_DNA"/>
</dbReference>
<reference evidence="6 7" key="3">
    <citation type="submission" date="2016-10" db="EMBL/GenBank/DDBJ databases">
        <title>Comprehensive resistome analysis reveals the prevalence of NDM and MCR-1 in Chinese poultry production.</title>
        <authorList>
            <person name="Wang Y."/>
            <person name="Zhang R."/>
            <person name="Li J."/>
            <person name="Wu Z."/>
            <person name="Wenjuan Y."/>
            <person name="Schwarz S."/>
            <person name="Tyrrell J."/>
            <person name="Zheng Y."/>
            <person name="Wang S."/>
            <person name="Shen Z."/>
            <person name="Liu Z."/>
            <person name="Lei L."/>
            <person name="Li M."/>
            <person name="Zhang Q."/>
            <person name="Wu C."/>
            <person name="Zhang Q."/>
            <person name="Wu Y."/>
            <person name="Walsh T."/>
            <person name="Shen J."/>
        </authorList>
    </citation>
    <scope>NUCLEOTIDE SEQUENCE [LARGE SCALE GENOMIC DNA]</scope>
    <source>
        <strain evidence="6 7">570</strain>
    </source>
</reference>
<proteinExistence type="predicted"/>
<reference evidence="2" key="1">
    <citation type="submission" date="2014-02" db="EMBL/GenBank/DDBJ databases">
        <authorList>
            <person name="Madsen J."/>
        </authorList>
    </citation>
    <scope>NUCLEOTIDE SEQUENCE [LARGE SCALE GENOMIC DNA]</scope>
    <source>
        <strain evidence="2">IS04</strain>
        <plasmid evidence="2">pIS04_68</plasmid>
    </source>
</reference>
<reference evidence="3 9" key="5">
    <citation type="submission" date="2019-06" db="EMBL/GenBank/DDBJ databases">
        <authorList>
            <consortium name="GenomeTrakr network: Whole genome sequencing for foodborne pathogen traceback"/>
        </authorList>
    </citation>
    <scope>NUCLEOTIDE SEQUENCE [LARGE SCALE GENOMIC DNA]</scope>
    <source>
        <strain evidence="3 9">PSU-1847</strain>
    </source>
</reference>
<keyword evidence="1" id="KW-1133">Transmembrane helix</keyword>
<dbReference type="Proteomes" id="UP000184277">
    <property type="component" value="Unassembled WGS sequence"/>
</dbReference>
<reference evidence="5 8" key="7">
    <citation type="submission" date="2019-12" db="EMBL/GenBank/DDBJ databases">
        <title>Enteriobacteria Tanzani isolates_10432.</title>
        <authorList>
            <person name="Subbiah M."/>
            <person name="Call D."/>
        </authorList>
    </citation>
    <scope>NUCLEOTIDE SEQUENCE [LARGE SCALE GENOMIC DNA]</scope>
    <source>
        <strain evidence="5 8">10432wG8</strain>
    </source>
</reference>
<reference evidence="4" key="4">
    <citation type="journal article" date="2018" name="Genome Biol.">
        <title>SKESA: strategic k-mer extension for scrupulous assemblies.</title>
        <authorList>
            <person name="Souvorov A."/>
            <person name="Agarwala R."/>
            <person name="Lipman D.J."/>
        </authorList>
    </citation>
    <scope>NUCLEOTIDE SEQUENCE [LARGE SCALE GENOMIC DNA]</scope>
    <source>
        <strain>ecoli[ST-219]</strain>
        <strain evidence="4">Ecoli[ST-219]</strain>
    </source>
</reference>
<keyword evidence="1" id="KW-0812">Transmembrane</keyword>
<sequence length="247" mass="28288">MTDIQAATESIVAATSHPVSVQLINQGAGIWGNVATGLITGLLTGGITLTGIWLTHYFTLKRERQASEDKMKKELHYIATELVFMLERYAEGCFRVVTDDGQDDDAPQPERKAVTNYPELNLIDVSGDWRTLEPRLMYRIRELPVLQDEAHRAIAYAAEYSDPPWHKDYFRERQYQFTRLGINAVILAVRLRKATGMPETRLTGHDEWSAVSVFRKVWRRERALRAAEATRNREWNQLVIPDGMSNQ</sequence>
<reference evidence="4" key="6">
    <citation type="submission" date="2019-11" db="EMBL/GenBank/DDBJ databases">
        <authorList>
            <consortium name="NCBI Pathogen Detection Project"/>
        </authorList>
    </citation>
    <scope>NUCLEOTIDE SEQUENCE</scope>
    <source>
        <strain evidence="4">Ecoli[ST-219]</strain>
    </source>
</reference>
<evidence type="ECO:0000313" key="8">
    <source>
        <dbReference type="Proteomes" id="UP000462271"/>
    </source>
</evidence>
<reference evidence="2" key="2">
    <citation type="submission" date="2014-06" db="EMBL/GenBank/DDBJ databases">
        <title>Type 3 fimbriae encoded on plasmids circumvent cyclic-di-GMP dependent regulation and enforce bacterial interactions via biofilm formation without regulating host motility.</title>
        <authorList>
            <person name="Madsen J.S."/>
            <person name="Riber L."/>
            <person name="Burmolle M."/>
            <person name="Hansen L.H."/>
            <person name="Sorensen S.J."/>
        </authorList>
    </citation>
    <scope>NUCLEOTIDE SEQUENCE [LARGE SCALE GENOMIC DNA]</scope>
    <source>
        <strain evidence="2">IS04</strain>
        <plasmid evidence="2">pIS04_68</plasmid>
    </source>
</reference>
<dbReference type="GeneID" id="99779471"/>
<name>A0A060RF84_ECOLX</name>
<dbReference type="EMBL" id="WTML01000060">
    <property type="protein sequence ID" value="MWK98713.1"/>
    <property type="molecule type" value="Genomic_DNA"/>
</dbReference>
<organism evidence="2">
    <name type="scientific">Escherichia coli</name>
    <dbReference type="NCBI Taxonomy" id="562"/>
    <lineage>
        <taxon>Bacteria</taxon>
        <taxon>Pseudomonadati</taxon>
        <taxon>Pseudomonadota</taxon>
        <taxon>Gammaproteobacteria</taxon>
        <taxon>Enterobacterales</taxon>
        <taxon>Enterobacteriaceae</taxon>
        <taxon>Escherichia</taxon>
    </lineage>
</organism>
<dbReference type="EMBL" id="AASDBN010000082">
    <property type="protein sequence ID" value="EFB1700481.1"/>
    <property type="molecule type" value="Genomic_DNA"/>
</dbReference>